<organism evidence="2 3">
    <name type="scientific">Kluyveromyces marxianus</name>
    <name type="common">Yeast</name>
    <name type="synonym">Candida kefyr</name>
    <dbReference type="NCBI Taxonomy" id="4911"/>
    <lineage>
        <taxon>Eukaryota</taxon>
        <taxon>Fungi</taxon>
        <taxon>Dikarya</taxon>
        <taxon>Ascomycota</taxon>
        <taxon>Saccharomycotina</taxon>
        <taxon>Saccharomycetes</taxon>
        <taxon>Saccharomycetales</taxon>
        <taxon>Saccharomycetaceae</taxon>
        <taxon>Kluyveromyces</taxon>
    </lineage>
</organism>
<dbReference type="Proteomes" id="UP000422736">
    <property type="component" value="Chromosome 3"/>
</dbReference>
<keyword evidence="3" id="KW-1185">Reference proteome</keyword>
<evidence type="ECO:0000313" key="2">
    <source>
        <dbReference type="EMBL" id="QGN15550.1"/>
    </source>
</evidence>
<gene>
    <name evidence="2" type="primary">GIC2</name>
    <name evidence="2" type="ORF">FIM1_2241</name>
</gene>
<feature type="compositionally biased region" description="Polar residues" evidence="1">
    <location>
        <begin position="130"/>
        <end position="147"/>
    </location>
</feature>
<feature type="region of interest" description="Disordered" evidence="1">
    <location>
        <begin position="48"/>
        <end position="74"/>
    </location>
</feature>
<accession>A0ABX6EVI3</accession>
<feature type="region of interest" description="Disordered" evidence="1">
    <location>
        <begin position="114"/>
        <end position="147"/>
    </location>
</feature>
<name>A0ABX6EVI3_KLUMA</name>
<reference evidence="2 3" key="2">
    <citation type="submission" date="2019-11" db="EMBL/GenBank/DDBJ databases">
        <authorList>
            <person name="Lu H."/>
        </authorList>
    </citation>
    <scope>NUCLEOTIDE SEQUENCE [LARGE SCALE GENOMIC DNA]</scope>
    <source>
        <strain evidence="2 3">FIM1</strain>
    </source>
</reference>
<evidence type="ECO:0000256" key="1">
    <source>
        <dbReference type="SAM" id="MobiDB-lite"/>
    </source>
</evidence>
<proteinExistence type="predicted"/>
<reference evidence="2 3" key="1">
    <citation type="submission" date="2016-03" db="EMBL/GenBank/DDBJ databases">
        <title>How can Kluyveromyces marxianus grow so fast - potential evolutionary course in Saccharomyces Complex revealed by comparative genomics.</title>
        <authorList>
            <person name="Mo W."/>
            <person name="Lu W."/>
            <person name="Yang X."/>
            <person name="Qi J."/>
            <person name="Lv H."/>
        </authorList>
    </citation>
    <scope>NUCLEOTIDE SEQUENCE [LARGE SCALE GENOMIC DNA]</scope>
    <source>
        <strain evidence="2 3">FIM1</strain>
    </source>
</reference>
<dbReference type="EMBL" id="CP015056">
    <property type="protein sequence ID" value="QGN15550.1"/>
    <property type="molecule type" value="Genomic_DNA"/>
</dbReference>
<protein>
    <submittedName>
        <fullName evidence="2">GTPase-interacting component 2</fullName>
    </submittedName>
</protein>
<sequence>MNVPQIKSIWIDEDDETEKLYGLQAHQFMDSDDENELGVVMINSDKPVLSNRKNIDLPPLPPNAYKDSSSKSSFLKKKKSLLKLFQNKSSKEESPKLKISVPFGFSHISHADSRAGFDVPDPSPSSSSSHTRNASHSQLQNIPEGSAVRTDSINEQTASMAKVFVTDAIPYTHQGLLSRASSAKRSSVGSSMYSNPRITSTSTMATSLLNDSNMRSISKLTTLEKTHLKHKYSKSESSDLDVEFLKNYQFPTLLEEQSILHVSTPEMNTKKDKFQWESPANSTDLLETMLLDDMKMVSRRSATSKQSLKRNSDPIMTPILKPSEYLDSPRTRRSVDDVLLCYLQPSDAGSSLEETSSEFSFARNSKLYYKSNV</sequence>
<evidence type="ECO:0000313" key="3">
    <source>
        <dbReference type="Proteomes" id="UP000422736"/>
    </source>
</evidence>